<comment type="catalytic activity">
    <reaction evidence="7">
        <text>L-cysteinyl-[protein] + hexadecanoyl-CoA = S-hexadecanoyl-L-cysteinyl-[protein] + CoA</text>
        <dbReference type="Rhea" id="RHEA:36683"/>
        <dbReference type="Rhea" id="RHEA-COMP:10131"/>
        <dbReference type="Rhea" id="RHEA-COMP:11032"/>
        <dbReference type="ChEBI" id="CHEBI:29950"/>
        <dbReference type="ChEBI" id="CHEBI:57287"/>
        <dbReference type="ChEBI" id="CHEBI:57379"/>
        <dbReference type="ChEBI" id="CHEBI:74151"/>
        <dbReference type="EC" id="2.3.1.225"/>
    </reaction>
</comment>
<feature type="domain" description="Palmitoyltransferase DHHC" evidence="9">
    <location>
        <begin position="245"/>
        <end position="311"/>
    </location>
</feature>
<comment type="similarity">
    <text evidence="7">Belongs to the DHHC palmitoyltransferase family.</text>
</comment>
<dbReference type="GO" id="GO:0006612">
    <property type="term" value="P:protein targeting to membrane"/>
    <property type="evidence" value="ECO:0007669"/>
    <property type="project" value="TreeGrafter"/>
</dbReference>
<dbReference type="EMBL" id="KB007974">
    <property type="protein sequence ID" value="ELR17315.1"/>
    <property type="molecule type" value="Genomic_DNA"/>
</dbReference>
<evidence type="ECO:0000259" key="9">
    <source>
        <dbReference type="Pfam" id="PF01529"/>
    </source>
</evidence>
<dbReference type="InterPro" id="IPR039859">
    <property type="entry name" value="PFA4/ZDH16/20/ERF2-like"/>
</dbReference>
<evidence type="ECO:0000256" key="5">
    <source>
        <dbReference type="ARBA" id="ARBA00023136"/>
    </source>
</evidence>
<keyword evidence="5 7" id="KW-0472">Membrane</keyword>
<feature type="transmembrane region" description="Helical" evidence="7">
    <location>
        <begin position="72"/>
        <end position="91"/>
    </location>
</feature>
<evidence type="ECO:0000256" key="8">
    <source>
        <dbReference type="SAM" id="MobiDB-lite"/>
    </source>
</evidence>
<evidence type="ECO:0000256" key="1">
    <source>
        <dbReference type="ARBA" id="ARBA00004141"/>
    </source>
</evidence>
<accession>L8GWD7</accession>
<keyword evidence="11" id="KW-1185">Reference proteome</keyword>
<keyword evidence="6 7" id="KW-0012">Acyltransferase</keyword>
<keyword evidence="4 7" id="KW-1133">Transmembrane helix</keyword>
<dbReference type="GeneID" id="14917890"/>
<dbReference type="Pfam" id="PF01529">
    <property type="entry name" value="DHHC"/>
    <property type="match status" value="1"/>
</dbReference>
<evidence type="ECO:0000256" key="2">
    <source>
        <dbReference type="ARBA" id="ARBA00022679"/>
    </source>
</evidence>
<evidence type="ECO:0000256" key="6">
    <source>
        <dbReference type="ARBA" id="ARBA00023315"/>
    </source>
</evidence>
<dbReference type="GO" id="GO:0019706">
    <property type="term" value="F:protein-cysteine S-palmitoyltransferase activity"/>
    <property type="evidence" value="ECO:0007669"/>
    <property type="project" value="UniProtKB-EC"/>
</dbReference>
<dbReference type="GO" id="GO:0005794">
    <property type="term" value="C:Golgi apparatus"/>
    <property type="evidence" value="ECO:0007669"/>
    <property type="project" value="TreeGrafter"/>
</dbReference>
<evidence type="ECO:0000256" key="4">
    <source>
        <dbReference type="ARBA" id="ARBA00022989"/>
    </source>
</evidence>
<dbReference type="PROSITE" id="PS50216">
    <property type="entry name" value="DHHC"/>
    <property type="match status" value="1"/>
</dbReference>
<comment type="subcellular location">
    <subcellularLocation>
        <location evidence="1">Membrane</location>
        <topology evidence="1">Multi-pass membrane protein</topology>
    </subcellularLocation>
</comment>
<dbReference type="PANTHER" id="PTHR22883:SF147">
    <property type="entry name" value="PALMITOYLTRANSFERASE"/>
    <property type="match status" value="1"/>
</dbReference>
<organism evidence="10 11">
    <name type="scientific">Acanthamoeba castellanii (strain ATCC 30010 / Neff)</name>
    <dbReference type="NCBI Taxonomy" id="1257118"/>
    <lineage>
        <taxon>Eukaryota</taxon>
        <taxon>Amoebozoa</taxon>
        <taxon>Discosea</taxon>
        <taxon>Longamoebia</taxon>
        <taxon>Centramoebida</taxon>
        <taxon>Acanthamoebidae</taxon>
        <taxon>Acanthamoeba</taxon>
    </lineage>
</organism>
<dbReference type="STRING" id="1257118.L8GWD7"/>
<dbReference type="AlphaFoldDB" id="L8GWD7"/>
<keyword evidence="3 7" id="KW-0812">Transmembrane</keyword>
<comment type="domain">
    <text evidence="7">The DHHC domain is required for palmitoyltransferase activity.</text>
</comment>
<feature type="transmembrane region" description="Helical" evidence="7">
    <location>
        <begin position="111"/>
        <end position="134"/>
    </location>
</feature>
<proteinExistence type="inferred from homology"/>
<name>L8GWD7_ACACF</name>
<feature type="transmembrane region" description="Helical" evidence="7">
    <location>
        <begin position="290"/>
        <end position="317"/>
    </location>
</feature>
<dbReference type="Proteomes" id="UP000011083">
    <property type="component" value="Unassembled WGS sequence"/>
</dbReference>
<dbReference type="InterPro" id="IPR001594">
    <property type="entry name" value="Palmitoyltrfase_DHHC"/>
</dbReference>
<dbReference type="OrthoDB" id="9909019at2759"/>
<gene>
    <name evidence="10" type="ORF">ACA1_060420</name>
</gene>
<feature type="region of interest" description="Disordered" evidence="8">
    <location>
        <begin position="209"/>
        <end position="240"/>
    </location>
</feature>
<evidence type="ECO:0000313" key="11">
    <source>
        <dbReference type="Proteomes" id="UP000011083"/>
    </source>
</evidence>
<dbReference type="PANTHER" id="PTHR22883">
    <property type="entry name" value="ZINC FINGER DHHC DOMAIN CONTAINING PROTEIN"/>
    <property type="match status" value="1"/>
</dbReference>
<feature type="compositionally biased region" description="Acidic residues" evidence="8">
    <location>
        <begin position="219"/>
        <end position="231"/>
    </location>
</feature>
<dbReference type="RefSeq" id="XP_004339328.1">
    <property type="nucleotide sequence ID" value="XM_004339280.1"/>
</dbReference>
<evidence type="ECO:0000313" key="10">
    <source>
        <dbReference type="EMBL" id="ELR17315.1"/>
    </source>
</evidence>
<dbReference type="EC" id="2.3.1.225" evidence="7"/>
<feature type="compositionally biased region" description="Basic and acidic residues" evidence="8">
    <location>
        <begin position="209"/>
        <end position="218"/>
    </location>
</feature>
<reference evidence="10 11" key="1">
    <citation type="journal article" date="2013" name="Genome Biol.">
        <title>Genome of Acanthamoeba castellanii highlights extensive lateral gene transfer and early evolution of tyrosine kinase signaling.</title>
        <authorList>
            <person name="Clarke M."/>
            <person name="Lohan A.J."/>
            <person name="Liu B."/>
            <person name="Lagkouvardos I."/>
            <person name="Roy S."/>
            <person name="Zafar N."/>
            <person name="Bertelli C."/>
            <person name="Schilde C."/>
            <person name="Kianianmomeni A."/>
            <person name="Burglin T.R."/>
            <person name="Frech C."/>
            <person name="Turcotte B."/>
            <person name="Kopec K.O."/>
            <person name="Synnott J.M."/>
            <person name="Choo C."/>
            <person name="Paponov I."/>
            <person name="Finkler A."/>
            <person name="Soon Heng Tan C."/>
            <person name="Hutchins A.P."/>
            <person name="Weinmeier T."/>
            <person name="Rattei T."/>
            <person name="Chu J.S."/>
            <person name="Gimenez G."/>
            <person name="Irimia M."/>
            <person name="Rigden D.J."/>
            <person name="Fitzpatrick D.A."/>
            <person name="Lorenzo-Morales J."/>
            <person name="Bateman A."/>
            <person name="Chiu C.H."/>
            <person name="Tang P."/>
            <person name="Hegemann P."/>
            <person name="Fromm H."/>
            <person name="Raoult D."/>
            <person name="Greub G."/>
            <person name="Miranda-Saavedra D."/>
            <person name="Chen N."/>
            <person name="Nash P."/>
            <person name="Ginger M.L."/>
            <person name="Horn M."/>
            <person name="Schaap P."/>
            <person name="Caler L."/>
            <person name="Loftus B."/>
        </authorList>
    </citation>
    <scope>NUCLEOTIDE SEQUENCE [LARGE SCALE GENOMIC DNA]</scope>
    <source>
        <strain evidence="10 11">Neff</strain>
    </source>
</reference>
<evidence type="ECO:0000256" key="7">
    <source>
        <dbReference type="RuleBase" id="RU079119"/>
    </source>
</evidence>
<protein>
    <recommendedName>
        <fullName evidence="7">Palmitoyltransferase</fullName>
        <ecNumber evidence="7">2.3.1.225</ecNumber>
    </recommendedName>
</protein>
<dbReference type="VEuPathDB" id="AmoebaDB:ACA1_060420"/>
<dbReference type="GO" id="GO:0005783">
    <property type="term" value="C:endoplasmic reticulum"/>
    <property type="evidence" value="ECO:0007669"/>
    <property type="project" value="TreeGrafter"/>
</dbReference>
<sequence>MLQHLAGGARQRHTHGHGGRCGAGANREECERVHGDASIPPLFRRTPELAHWYDQRRQRFARLHALRSTPHVGRLAVTALYAWIGLCYFALLRTVLAPLLAASWWVPPPVVLGAAFAGFTGLLALTLALHILLLRSSPGLVPTSWVPPVVGLRTQQQQMMAATAGEEEQFPEPGGVEVVVLQATPTPSLHGDDALARVQGAHQHHLGCRDAHGASGDDAHEDDEDGDDDDDAAHGSDDEDDRRWKDYCLKCNSLRPPRARHCRVCDRCVLKMDHHCPWVNNCVGNNNFKLFFIFLCTASLLGVSASCLFLLGGLHFWRQAPVYLALLPTVD</sequence>
<dbReference type="KEGG" id="acan:ACA1_060420"/>
<dbReference type="GO" id="GO:0016020">
    <property type="term" value="C:membrane"/>
    <property type="evidence" value="ECO:0007669"/>
    <property type="project" value="UniProtKB-SubCell"/>
</dbReference>
<evidence type="ECO:0000256" key="3">
    <source>
        <dbReference type="ARBA" id="ARBA00022692"/>
    </source>
</evidence>
<keyword evidence="2 7" id="KW-0808">Transferase</keyword>
<feature type="region of interest" description="Disordered" evidence="8">
    <location>
        <begin position="1"/>
        <end position="25"/>
    </location>
</feature>